<dbReference type="Proteomes" id="UP001291309">
    <property type="component" value="Unassembled WGS sequence"/>
</dbReference>
<organism evidence="1 2">
    <name type="scientific">Hyalangium rubrum</name>
    <dbReference type="NCBI Taxonomy" id="3103134"/>
    <lineage>
        <taxon>Bacteria</taxon>
        <taxon>Pseudomonadati</taxon>
        <taxon>Myxococcota</taxon>
        <taxon>Myxococcia</taxon>
        <taxon>Myxococcales</taxon>
        <taxon>Cystobacterineae</taxon>
        <taxon>Archangiaceae</taxon>
        <taxon>Hyalangium</taxon>
    </lineage>
</organism>
<name>A0ABU5H3K5_9BACT</name>
<reference evidence="1 2" key="1">
    <citation type="submission" date="2023-12" db="EMBL/GenBank/DDBJ databases">
        <title>the genome sequence of Hyalangium sp. s54d21.</title>
        <authorList>
            <person name="Zhang X."/>
        </authorList>
    </citation>
    <scope>NUCLEOTIDE SEQUENCE [LARGE SCALE GENOMIC DNA]</scope>
    <source>
        <strain evidence="2">s54d21</strain>
    </source>
</reference>
<accession>A0ABU5H3K5</accession>
<gene>
    <name evidence="1" type="ORF">SYV04_16560</name>
</gene>
<evidence type="ECO:0000313" key="1">
    <source>
        <dbReference type="EMBL" id="MDY7228032.1"/>
    </source>
</evidence>
<evidence type="ECO:0000313" key="2">
    <source>
        <dbReference type="Proteomes" id="UP001291309"/>
    </source>
</evidence>
<comment type="caution">
    <text evidence="1">The sequence shown here is derived from an EMBL/GenBank/DDBJ whole genome shotgun (WGS) entry which is preliminary data.</text>
</comment>
<evidence type="ECO:0008006" key="3">
    <source>
        <dbReference type="Google" id="ProtNLM"/>
    </source>
</evidence>
<dbReference type="EMBL" id="JAXIVS010000005">
    <property type="protein sequence ID" value="MDY7228032.1"/>
    <property type="molecule type" value="Genomic_DNA"/>
</dbReference>
<protein>
    <recommendedName>
        <fullName evidence="3">Lipoprotein</fullName>
    </recommendedName>
</protein>
<proteinExistence type="predicted"/>
<dbReference type="RefSeq" id="WP_321546760.1">
    <property type="nucleotide sequence ID" value="NZ_JAXIVS010000005.1"/>
</dbReference>
<dbReference type="PROSITE" id="PS51257">
    <property type="entry name" value="PROKAR_LIPOPROTEIN"/>
    <property type="match status" value="1"/>
</dbReference>
<sequence>MSRSRSMTCAVAACLLLGACGPEENPQPLSAFTAYKFRVGTHTWIHEGGGADADNYQVALILGRPTYDAMDPEPCLAISAQTTATQDNQTMRSYGGGSAIALGGCTEPLFTLIIPKDRYRAEGGNARFVISDDSHTMIAEFKDFYVPKTDTDDLLLTVLSCEGVSECRGYKAPQRPSP</sequence>
<keyword evidence="2" id="KW-1185">Reference proteome</keyword>